<protein>
    <submittedName>
        <fullName evidence="3">Class I SAM-dependent methyltransferase</fullName>
    </submittedName>
</protein>
<dbReference type="Pfam" id="PF08241">
    <property type="entry name" value="Methyltransf_11"/>
    <property type="match status" value="1"/>
</dbReference>
<dbReference type="AlphaFoldDB" id="A0A975TTJ2"/>
<name>A0A975TTJ2_9RHOB</name>
<organism evidence="3">
    <name type="scientific">Gymnodinialimonas phycosphaerae</name>
    <dbReference type="NCBI Taxonomy" id="2841589"/>
    <lineage>
        <taxon>Bacteria</taxon>
        <taxon>Pseudomonadati</taxon>
        <taxon>Pseudomonadota</taxon>
        <taxon>Alphaproteobacteria</taxon>
        <taxon>Rhodobacterales</taxon>
        <taxon>Paracoccaceae</taxon>
        <taxon>Gymnodinialimonas</taxon>
    </lineage>
</organism>
<gene>
    <name evidence="2" type="ORF">KUL25_14340</name>
    <name evidence="3" type="ORF">KUL25_14345</name>
</gene>
<evidence type="ECO:0000313" key="3">
    <source>
        <dbReference type="EMBL" id="QXL86626.1"/>
    </source>
</evidence>
<sequence>MTFTLQDPPLPSLARFRALRAYGAKETMLRRMELDLIGSLDLAGDVLDFGGGTTTNYAPFLSKGATYRSVNISDEFKPTDLVKVGDPIPFADAHFDAVITFNVLEHIHDDVASLREVTRTLKPGGTLHIIVPWMYPVHGHPDDFNRHTPSWWGATLADLGYPDAKLLPLVFGRRTSALMIKGRGDRAIRGIVETQAALFDILEARARFGGQATYAGRRGETVWSSAPGWYITARKAAP</sequence>
<keyword evidence="3" id="KW-0489">Methyltransferase</keyword>
<dbReference type="CDD" id="cd02440">
    <property type="entry name" value="AdoMet_MTases"/>
    <property type="match status" value="1"/>
</dbReference>
<dbReference type="GO" id="GO:0032259">
    <property type="term" value="P:methylation"/>
    <property type="evidence" value="ECO:0007669"/>
    <property type="project" value="UniProtKB-KW"/>
</dbReference>
<keyword evidence="4" id="KW-1185">Reference proteome</keyword>
<dbReference type="EMBL" id="JAIMBW010000001">
    <property type="protein sequence ID" value="MBY4893934.1"/>
    <property type="molecule type" value="Genomic_DNA"/>
</dbReference>
<evidence type="ECO:0000313" key="2">
    <source>
        <dbReference type="EMBL" id="MBY4893934.1"/>
    </source>
</evidence>
<dbReference type="RefSeq" id="WP_257893564.1">
    <property type="nucleotide sequence ID" value="NZ_JAIMBW010000001.1"/>
</dbReference>
<feature type="domain" description="Methyltransferase type 11" evidence="1">
    <location>
        <begin position="47"/>
        <end position="128"/>
    </location>
</feature>
<reference evidence="3 4" key="1">
    <citation type="submission" date="2021-07" db="EMBL/GenBank/DDBJ databases">
        <title>Karlodiniumbacter phycospheric gen. nov., sp. nov., a phycosphere bacterium isolated from karlodinium veneficum.</title>
        <authorList>
            <person name="Peng Y."/>
            <person name="Jiang L."/>
            <person name="Lee J."/>
        </authorList>
    </citation>
    <scope>NUCLEOTIDE SEQUENCE</scope>
    <source>
        <strain evidence="3 4">N5</strain>
    </source>
</reference>
<keyword evidence="3" id="KW-0808">Transferase</keyword>
<evidence type="ECO:0000259" key="1">
    <source>
        <dbReference type="Pfam" id="PF08241"/>
    </source>
</evidence>
<dbReference type="Proteomes" id="UP000693972">
    <property type="component" value="Unassembled WGS sequence"/>
</dbReference>
<dbReference type="InterPro" id="IPR029063">
    <property type="entry name" value="SAM-dependent_MTases_sf"/>
</dbReference>
<accession>A0A975TTJ2</accession>
<dbReference type="InterPro" id="IPR013216">
    <property type="entry name" value="Methyltransf_11"/>
</dbReference>
<evidence type="ECO:0000313" key="4">
    <source>
        <dbReference type="Proteomes" id="UP000693972"/>
    </source>
</evidence>
<dbReference type="GO" id="GO:0008757">
    <property type="term" value="F:S-adenosylmethionine-dependent methyltransferase activity"/>
    <property type="evidence" value="ECO:0007669"/>
    <property type="project" value="InterPro"/>
</dbReference>
<dbReference type="Gene3D" id="3.40.50.150">
    <property type="entry name" value="Vaccinia Virus protein VP39"/>
    <property type="match status" value="1"/>
</dbReference>
<dbReference type="EMBL" id="CP078073">
    <property type="protein sequence ID" value="QXL86626.1"/>
    <property type="molecule type" value="Genomic_DNA"/>
</dbReference>
<dbReference type="SUPFAM" id="SSF53335">
    <property type="entry name" value="S-adenosyl-L-methionine-dependent methyltransferases"/>
    <property type="match status" value="1"/>
</dbReference>
<proteinExistence type="predicted"/>